<dbReference type="PANTHER" id="PTHR46268:SF6">
    <property type="entry name" value="UNIVERSAL STRESS PROTEIN UP12"/>
    <property type="match status" value="1"/>
</dbReference>
<evidence type="ECO:0000259" key="2">
    <source>
        <dbReference type="Pfam" id="PF00582"/>
    </source>
</evidence>
<dbReference type="Pfam" id="PF00582">
    <property type="entry name" value="Usp"/>
    <property type="match status" value="1"/>
</dbReference>
<proteinExistence type="inferred from homology"/>
<feature type="domain" description="UspA" evidence="2">
    <location>
        <begin position="1"/>
        <end position="138"/>
    </location>
</feature>
<dbReference type="PATRIC" id="fig|404937.3.peg.1793"/>
<evidence type="ECO:0000256" key="1">
    <source>
        <dbReference type="ARBA" id="ARBA00008791"/>
    </source>
</evidence>
<evidence type="ECO:0000313" key="4">
    <source>
        <dbReference type="Proteomes" id="UP000032102"/>
    </source>
</evidence>
<comment type="similarity">
    <text evidence="1">Belongs to the universal stress protein A family.</text>
</comment>
<dbReference type="InterPro" id="IPR006016">
    <property type="entry name" value="UspA"/>
</dbReference>
<dbReference type="Proteomes" id="UP000032102">
    <property type="component" value="Unassembled WGS sequence"/>
</dbReference>
<sequence length="138" mass="15213">MKNILLASDGSEHALRATKKAIELCSYIQEAKVTVIYVINTTTAKTDVLIEGNIEEREAMRKKRLSSTEALLKETNIPYEIRLLRGEPGPAIVEFANAHSFDLVIVGSRGLNTLQEMVLGSVSHKVAKRVEAPVLIVK</sequence>
<organism evidence="3 4">
    <name type="scientific">Anoxybacillus thermarum</name>
    <dbReference type="NCBI Taxonomy" id="404937"/>
    <lineage>
        <taxon>Bacteria</taxon>
        <taxon>Bacillati</taxon>
        <taxon>Bacillota</taxon>
        <taxon>Bacilli</taxon>
        <taxon>Bacillales</taxon>
        <taxon>Anoxybacillaceae</taxon>
        <taxon>Anoxybacillus</taxon>
    </lineage>
</organism>
<gene>
    <name evidence="3" type="ORF">LH47_01688</name>
</gene>
<dbReference type="InterPro" id="IPR014729">
    <property type="entry name" value="Rossmann-like_a/b/a_fold"/>
</dbReference>
<dbReference type="CDD" id="cd00293">
    <property type="entry name" value="USP-like"/>
    <property type="match status" value="1"/>
</dbReference>
<dbReference type="EMBL" id="JXTH01000030">
    <property type="protein sequence ID" value="KIQ94205.1"/>
    <property type="molecule type" value="Genomic_DNA"/>
</dbReference>
<reference evidence="3 4" key="1">
    <citation type="submission" date="2015-01" db="EMBL/GenBank/DDBJ databases">
        <title>Draft genome of Anoxybacillus thermarum strain AF/04.</title>
        <authorList>
            <person name="Poli A."/>
            <person name="Nicolaus B."/>
            <person name="Chan K.-G."/>
            <person name="Kahar U.M."/>
            <person name="Yaakob A.S."/>
            <person name="Chan C.S."/>
            <person name="Goh K.M."/>
        </authorList>
    </citation>
    <scope>NUCLEOTIDE SEQUENCE [LARGE SCALE GENOMIC DNA]</scope>
    <source>
        <strain evidence="3 4">AF/04</strain>
    </source>
</reference>
<evidence type="ECO:0000313" key="3">
    <source>
        <dbReference type="EMBL" id="KIQ94205.1"/>
    </source>
</evidence>
<dbReference type="RefSeq" id="WP_043966525.1">
    <property type="nucleotide sequence ID" value="NZ_JXTH01000030.1"/>
</dbReference>
<name>A0A0D0RXX6_9BACL</name>
<dbReference type="PRINTS" id="PR01438">
    <property type="entry name" value="UNVRSLSTRESS"/>
</dbReference>
<dbReference type="PANTHER" id="PTHR46268">
    <property type="entry name" value="STRESS RESPONSE PROTEIN NHAX"/>
    <property type="match status" value="1"/>
</dbReference>
<accession>A0A0D0RXX6</accession>
<comment type="caution">
    <text evidence="3">The sequence shown here is derived from an EMBL/GenBank/DDBJ whole genome shotgun (WGS) entry which is preliminary data.</text>
</comment>
<dbReference type="AlphaFoldDB" id="A0A0D0RXX6"/>
<protein>
    <submittedName>
        <fullName evidence="3">Putative universal stress protein</fullName>
    </submittedName>
</protein>
<dbReference type="SUPFAM" id="SSF52402">
    <property type="entry name" value="Adenine nucleotide alpha hydrolases-like"/>
    <property type="match status" value="1"/>
</dbReference>
<dbReference type="InterPro" id="IPR006015">
    <property type="entry name" value="Universal_stress_UspA"/>
</dbReference>
<dbReference type="Gene3D" id="3.40.50.620">
    <property type="entry name" value="HUPs"/>
    <property type="match status" value="1"/>
</dbReference>
<keyword evidence="4" id="KW-1185">Reference proteome</keyword>